<evidence type="ECO:0000313" key="7">
    <source>
        <dbReference type="Proteomes" id="UP000836841"/>
    </source>
</evidence>
<organism evidence="6 7">
    <name type="scientific">Thlaspi arvense</name>
    <name type="common">Field penny-cress</name>
    <dbReference type="NCBI Taxonomy" id="13288"/>
    <lineage>
        <taxon>Eukaryota</taxon>
        <taxon>Viridiplantae</taxon>
        <taxon>Streptophyta</taxon>
        <taxon>Embryophyta</taxon>
        <taxon>Tracheophyta</taxon>
        <taxon>Spermatophyta</taxon>
        <taxon>Magnoliopsida</taxon>
        <taxon>eudicotyledons</taxon>
        <taxon>Gunneridae</taxon>
        <taxon>Pentapetalae</taxon>
        <taxon>rosids</taxon>
        <taxon>malvids</taxon>
        <taxon>Brassicales</taxon>
        <taxon>Brassicaceae</taxon>
        <taxon>Thlaspideae</taxon>
        <taxon>Thlaspi</taxon>
    </lineage>
</organism>
<protein>
    <recommendedName>
        <fullName evidence="8">1-deoxy-D-xylulose-5-phosphate synthase</fullName>
    </recommendedName>
</protein>
<accession>A0AAU9RR71</accession>
<dbReference type="GO" id="GO:0008661">
    <property type="term" value="F:1-deoxy-D-xylulose-5-phosphate synthase activity"/>
    <property type="evidence" value="ECO:0007669"/>
    <property type="project" value="InterPro"/>
</dbReference>
<keyword evidence="4" id="KW-0460">Magnesium</keyword>
<dbReference type="Pfam" id="PF13292">
    <property type="entry name" value="DXP_synthase_N"/>
    <property type="match status" value="1"/>
</dbReference>
<dbReference type="SUPFAM" id="SSF52518">
    <property type="entry name" value="Thiamin diphosphate-binding fold (THDP-binding)"/>
    <property type="match status" value="1"/>
</dbReference>
<evidence type="ECO:0000313" key="6">
    <source>
        <dbReference type="EMBL" id="CAH2049716.1"/>
    </source>
</evidence>
<name>A0AAU9RR71_THLAR</name>
<dbReference type="InterPro" id="IPR029061">
    <property type="entry name" value="THDP-binding"/>
</dbReference>
<keyword evidence="3" id="KW-0808">Transferase</keyword>
<comment type="cofactor">
    <cofactor evidence="1">
        <name>Mg(2+)</name>
        <dbReference type="ChEBI" id="CHEBI:18420"/>
    </cofactor>
</comment>
<keyword evidence="7" id="KW-1185">Reference proteome</keyword>
<evidence type="ECO:0000256" key="1">
    <source>
        <dbReference type="ARBA" id="ARBA00001946"/>
    </source>
</evidence>
<gene>
    <name evidence="6" type="ORF">TAV2_LOCUS8366</name>
</gene>
<evidence type="ECO:0000256" key="2">
    <source>
        <dbReference type="ARBA" id="ARBA00011738"/>
    </source>
</evidence>
<sequence>MIELKKLADELREEIVYTVSKTGGHLSSSLGVIELTIALHHVFNTPHDKIIWDVGHQTYAHKILTGRRSKMHTIRQTFGLAGFPRGRRVPMMLLELDIALLAFQLL</sequence>
<dbReference type="Gene3D" id="3.40.50.970">
    <property type="match status" value="1"/>
</dbReference>
<dbReference type="AlphaFoldDB" id="A0AAU9RR71"/>
<dbReference type="PANTHER" id="PTHR43322:SF6">
    <property type="entry name" value="1-DEOXY-D-XYLULOSE-5-PHOSPHATE SYNTHASE"/>
    <property type="match status" value="1"/>
</dbReference>
<dbReference type="PANTHER" id="PTHR43322">
    <property type="entry name" value="1-D-DEOXYXYLULOSE 5-PHOSPHATE SYNTHASE-RELATED"/>
    <property type="match status" value="1"/>
</dbReference>
<reference evidence="6 7" key="1">
    <citation type="submission" date="2022-03" db="EMBL/GenBank/DDBJ databases">
        <authorList>
            <person name="Nunn A."/>
            <person name="Chopra R."/>
            <person name="Nunn A."/>
            <person name="Contreras Garrido A."/>
        </authorList>
    </citation>
    <scope>NUCLEOTIDE SEQUENCE [LARGE SCALE GENOMIC DNA]</scope>
</reference>
<proteinExistence type="predicted"/>
<dbReference type="InterPro" id="IPR005477">
    <property type="entry name" value="Dxylulose-5-P_synthase"/>
</dbReference>
<dbReference type="GO" id="GO:0016114">
    <property type="term" value="P:terpenoid biosynthetic process"/>
    <property type="evidence" value="ECO:0007669"/>
    <property type="project" value="InterPro"/>
</dbReference>
<evidence type="ECO:0000256" key="3">
    <source>
        <dbReference type="ARBA" id="ARBA00022679"/>
    </source>
</evidence>
<keyword evidence="5" id="KW-0786">Thiamine pyrophosphate</keyword>
<evidence type="ECO:0008006" key="8">
    <source>
        <dbReference type="Google" id="ProtNLM"/>
    </source>
</evidence>
<comment type="caution">
    <text evidence="6">The sequence shown here is derived from an EMBL/GenBank/DDBJ whole genome shotgun (WGS) entry which is preliminary data.</text>
</comment>
<evidence type="ECO:0000256" key="5">
    <source>
        <dbReference type="ARBA" id="ARBA00023052"/>
    </source>
</evidence>
<dbReference type="Proteomes" id="UP000836841">
    <property type="component" value="Unassembled WGS sequence"/>
</dbReference>
<comment type="subunit">
    <text evidence="2">Homodimer.</text>
</comment>
<evidence type="ECO:0000256" key="4">
    <source>
        <dbReference type="ARBA" id="ARBA00022842"/>
    </source>
</evidence>
<dbReference type="EMBL" id="CAJVSB020000317">
    <property type="protein sequence ID" value="CAH2049716.1"/>
    <property type="molecule type" value="Genomic_DNA"/>
</dbReference>